<sequence length="485" mass="54834">MGDAVKAALSGKSVHYEGEYRSVISGKLTQIKADYSPYISEDGSLLGGIGIIEDIAERNRAEETLLLDESRLEALLQLNQMTDASLQEITDFTREEAVRLTQSKLGYLSFMDENETVLTMHSWSRDAMEECKIGDKPLVYPLETTGLWGEAVRQRIPIITNDYQAPNPFKKGYPEGHVELKRHMNVPIFDGDRIVIVAGVGNKEENYDESDIRQLTLLMQGMWTHIQHKLAADELKQYSQELTKINKELSEANEELKSLDKMKDEFISNVSHELKTPLVSIIGYSELIYEGTLGNVRDQQKNALETILRNSKRLRRLVDSLLHMSLTQAEAIEYVFEPVQIAEIIDDAITDMIPLINEKNLTIKKDVPDNLSDIRGDEHKLTDLFTHLIDNAVKFTPSGEITLETYEEEDSLHIKVSDTGIGIAKDLIPHLFQKFYQVDSSIRRKYGGTGLGLYICKNIVEAHNGEIWVESEEGVGTTVHIKIPK</sequence>
<dbReference type="InterPro" id="IPR036890">
    <property type="entry name" value="HATPase_C_sf"/>
</dbReference>
<dbReference type="InterPro" id="IPR029016">
    <property type="entry name" value="GAF-like_dom_sf"/>
</dbReference>
<evidence type="ECO:0000256" key="8">
    <source>
        <dbReference type="SAM" id="Coils"/>
    </source>
</evidence>
<dbReference type="GO" id="GO:0000155">
    <property type="term" value="F:phosphorelay sensor kinase activity"/>
    <property type="evidence" value="ECO:0007669"/>
    <property type="project" value="InterPro"/>
</dbReference>
<reference evidence="11 12" key="1">
    <citation type="submission" date="2023-07" db="EMBL/GenBank/DDBJ databases">
        <title>Genomic Encyclopedia of Type Strains, Phase IV (KMG-IV): sequencing the most valuable type-strain genomes for metagenomic binning, comparative biology and taxonomic classification.</title>
        <authorList>
            <person name="Goeker M."/>
        </authorList>
    </citation>
    <scope>NUCLEOTIDE SEQUENCE [LARGE SCALE GENOMIC DNA]</scope>
    <source>
        <strain evidence="11 12">DSM 17273</strain>
    </source>
</reference>
<dbReference type="SMART" id="SM00065">
    <property type="entry name" value="GAF"/>
    <property type="match status" value="1"/>
</dbReference>
<dbReference type="SUPFAM" id="SSF55781">
    <property type="entry name" value="GAF domain-like"/>
    <property type="match status" value="1"/>
</dbReference>
<keyword evidence="6" id="KW-0902">Two-component regulatory system</keyword>
<dbReference type="EMBL" id="JAVDQI010000001">
    <property type="protein sequence ID" value="MDR6221600.1"/>
    <property type="molecule type" value="Genomic_DNA"/>
</dbReference>
<dbReference type="Gene3D" id="3.30.450.40">
    <property type="match status" value="1"/>
</dbReference>
<dbReference type="PANTHER" id="PTHR43711">
    <property type="entry name" value="TWO-COMPONENT HISTIDINE KINASE"/>
    <property type="match status" value="1"/>
</dbReference>
<dbReference type="FunFam" id="3.30.565.10:FF:000006">
    <property type="entry name" value="Sensor histidine kinase WalK"/>
    <property type="match status" value="1"/>
</dbReference>
<evidence type="ECO:0000256" key="1">
    <source>
        <dbReference type="ARBA" id="ARBA00000085"/>
    </source>
</evidence>
<evidence type="ECO:0000259" key="9">
    <source>
        <dbReference type="PROSITE" id="PS50109"/>
    </source>
</evidence>
<dbReference type="InterPro" id="IPR050736">
    <property type="entry name" value="Sensor_HK_Regulatory"/>
</dbReference>
<comment type="catalytic activity">
    <reaction evidence="1">
        <text>ATP + protein L-histidine = ADP + protein N-phospho-L-histidine.</text>
        <dbReference type="EC" id="2.7.13.3"/>
    </reaction>
</comment>
<dbReference type="FunFam" id="1.10.287.130:FF:000001">
    <property type="entry name" value="Two-component sensor histidine kinase"/>
    <property type="match status" value="1"/>
</dbReference>
<keyword evidence="4" id="KW-0808">Transferase</keyword>
<dbReference type="InterPro" id="IPR000700">
    <property type="entry name" value="PAS-assoc_C"/>
</dbReference>
<dbReference type="EC" id="2.7.13.3" evidence="2"/>
<organism evidence="11 12">
    <name type="scientific">Methanococcoides alaskense</name>
    <dbReference type="NCBI Taxonomy" id="325778"/>
    <lineage>
        <taxon>Archaea</taxon>
        <taxon>Methanobacteriati</taxon>
        <taxon>Methanobacteriota</taxon>
        <taxon>Stenosarchaea group</taxon>
        <taxon>Methanomicrobia</taxon>
        <taxon>Methanosarcinales</taxon>
        <taxon>Methanosarcinaceae</taxon>
        <taxon>Methanococcoides</taxon>
    </lineage>
</organism>
<keyword evidence="8" id="KW-0175">Coiled coil</keyword>
<dbReference type="InterPro" id="IPR036097">
    <property type="entry name" value="HisK_dim/P_sf"/>
</dbReference>
<feature type="domain" description="PAC" evidence="10">
    <location>
        <begin position="14"/>
        <end position="67"/>
    </location>
</feature>
<dbReference type="InterPro" id="IPR005467">
    <property type="entry name" value="His_kinase_dom"/>
</dbReference>
<accession>A0AA90Z5Q8</accession>
<dbReference type="Pfam" id="PF00512">
    <property type="entry name" value="HisKA"/>
    <property type="match status" value="1"/>
</dbReference>
<evidence type="ECO:0000313" key="11">
    <source>
        <dbReference type="EMBL" id="MDR6221600.1"/>
    </source>
</evidence>
<feature type="coiled-coil region" evidence="8">
    <location>
        <begin position="228"/>
        <end position="269"/>
    </location>
</feature>
<evidence type="ECO:0000259" key="10">
    <source>
        <dbReference type="PROSITE" id="PS50113"/>
    </source>
</evidence>
<dbReference type="InterPro" id="IPR003018">
    <property type="entry name" value="GAF"/>
</dbReference>
<dbReference type="SUPFAM" id="SSF55874">
    <property type="entry name" value="ATPase domain of HSP90 chaperone/DNA topoisomerase II/histidine kinase"/>
    <property type="match status" value="1"/>
</dbReference>
<dbReference type="InterPro" id="IPR003594">
    <property type="entry name" value="HATPase_dom"/>
</dbReference>
<dbReference type="Gene3D" id="3.30.450.20">
    <property type="entry name" value="PAS domain"/>
    <property type="match status" value="1"/>
</dbReference>
<evidence type="ECO:0000256" key="7">
    <source>
        <dbReference type="ARBA" id="ARBA00023136"/>
    </source>
</evidence>
<dbReference type="SMART" id="SM00387">
    <property type="entry name" value="HATPase_c"/>
    <property type="match status" value="1"/>
</dbReference>
<name>A0AA90Z5Q8_9EURY</name>
<dbReference type="Gene3D" id="3.30.565.10">
    <property type="entry name" value="Histidine kinase-like ATPase, C-terminal domain"/>
    <property type="match status" value="1"/>
</dbReference>
<keyword evidence="5 11" id="KW-0418">Kinase</keyword>
<evidence type="ECO:0000256" key="4">
    <source>
        <dbReference type="ARBA" id="ARBA00022679"/>
    </source>
</evidence>
<evidence type="ECO:0000256" key="3">
    <source>
        <dbReference type="ARBA" id="ARBA00022553"/>
    </source>
</evidence>
<keyword evidence="7" id="KW-0472">Membrane</keyword>
<dbReference type="PANTHER" id="PTHR43711:SF31">
    <property type="entry name" value="HISTIDINE KINASE"/>
    <property type="match status" value="1"/>
</dbReference>
<evidence type="ECO:0000256" key="5">
    <source>
        <dbReference type="ARBA" id="ARBA00022777"/>
    </source>
</evidence>
<evidence type="ECO:0000256" key="2">
    <source>
        <dbReference type="ARBA" id="ARBA00012438"/>
    </source>
</evidence>
<dbReference type="AlphaFoldDB" id="A0AA90Z5Q8"/>
<evidence type="ECO:0000313" key="12">
    <source>
        <dbReference type="Proteomes" id="UP001185015"/>
    </source>
</evidence>
<protein>
    <recommendedName>
        <fullName evidence="2">histidine kinase</fullName>
        <ecNumber evidence="2">2.7.13.3</ecNumber>
    </recommendedName>
</protein>
<dbReference type="Pfam" id="PF13185">
    <property type="entry name" value="GAF_2"/>
    <property type="match status" value="1"/>
</dbReference>
<keyword evidence="3" id="KW-0597">Phosphoprotein</keyword>
<comment type="caution">
    <text evidence="11">The sequence shown here is derived from an EMBL/GenBank/DDBJ whole genome shotgun (WGS) entry which is preliminary data.</text>
</comment>
<evidence type="ECO:0000256" key="6">
    <source>
        <dbReference type="ARBA" id="ARBA00023012"/>
    </source>
</evidence>
<dbReference type="InterPro" id="IPR004358">
    <property type="entry name" value="Sig_transdc_His_kin-like_C"/>
</dbReference>
<dbReference type="SMART" id="SM00388">
    <property type="entry name" value="HisKA"/>
    <property type="match status" value="1"/>
</dbReference>
<dbReference type="PROSITE" id="PS50113">
    <property type="entry name" value="PAC"/>
    <property type="match status" value="1"/>
</dbReference>
<proteinExistence type="predicted"/>
<feature type="domain" description="Histidine kinase" evidence="9">
    <location>
        <begin position="269"/>
        <end position="485"/>
    </location>
</feature>
<dbReference type="CDD" id="cd16922">
    <property type="entry name" value="HATPase_EvgS-ArcB-TorS-like"/>
    <property type="match status" value="1"/>
</dbReference>
<dbReference type="SUPFAM" id="SSF47384">
    <property type="entry name" value="Homodimeric domain of signal transducing histidine kinase"/>
    <property type="match status" value="1"/>
</dbReference>
<gene>
    <name evidence="11" type="ORF">J2750_000032</name>
</gene>
<dbReference type="Pfam" id="PF02518">
    <property type="entry name" value="HATPase_c"/>
    <property type="match status" value="1"/>
</dbReference>
<dbReference type="InterPro" id="IPR003661">
    <property type="entry name" value="HisK_dim/P_dom"/>
</dbReference>
<dbReference type="CDD" id="cd00082">
    <property type="entry name" value="HisKA"/>
    <property type="match status" value="1"/>
</dbReference>
<dbReference type="Gene3D" id="1.10.287.130">
    <property type="match status" value="1"/>
</dbReference>
<dbReference type="Proteomes" id="UP001185015">
    <property type="component" value="Unassembled WGS sequence"/>
</dbReference>
<dbReference type="PROSITE" id="PS50109">
    <property type="entry name" value="HIS_KIN"/>
    <property type="match status" value="1"/>
</dbReference>
<keyword evidence="12" id="KW-1185">Reference proteome</keyword>
<dbReference type="PRINTS" id="PR00344">
    <property type="entry name" value="BCTRLSENSOR"/>
</dbReference>